<dbReference type="EMBL" id="KZ772684">
    <property type="protein sequence ID" value="PTQ46138.1"/>
    <property type="molecule type" value="Genomic_DNA"/>
</dbReference>
<name>A0A2R6XJ45_MARPO</name>
<sequence length="95" mass="10894">MLQSDLSILPAIYALTHQTLPTLWHEVRELMAIYVCKVDDIVCNRIVTQVWTLTGPCVKRRFTISEVRDVLVANVLRDPARSRLPLVLANHFLLI</sequence>
<gene>
    <name evidence="1" type="ORF">MARPO_0012s0088</name>
</gene>
<organism evidence="1 2">
    <name type="scientific">Marchantia polymorpha</name>
    <name type="common">Common liverwort</name>
    <name type="synonym">Marchantia aquatica</name>
    <dbReference type="NCBI Taxonomy" id="3197"/>
    <lineage>
        <taxon>Eukaryota</taxon>
        <taxon>Viridiplantae</taxon>
        <taxon>Streptophyta</taxon>
        <taxon>Embryophyta</taxon>
        <taxon>Marchantiophyta</taxon>
        <taxon>Marchantiopsida</taxon>
        <taxon>Marchantiidae</taxon>
        <taxon>Marchantiales</taxon>
        <taxon>Marchantiaceae</taxon>
        <taxon>Marchantia</taxon>
    </lineage>
</organism>
<keyword evidence="2" id="KW-1185">Reference proteome</keyword>
<dbReference type="AlphaFoldDB" id="A0A2R6XJ45"/>
<proteinExistence type="predicted"/>
<evidence type="ECO:0000313" key="1">
    <source>
        <dbReference type="EMBL" id="PTQ46138.1"/>
    </source>
</evidence>
<evidence type="ECO:0000313" key="2">
    <source>
        <dbReference type="Proteomes" id="UP000244005"/>
    </source>
</evidence>
<reference evidence="2" key="1">
    <citation type="journal article" date="2017" name="Cell">
        <title>Insights into land plant evolution garnered from the Marchantia polymorpha genome.</title>
        <authorList>
            <person name="Bowman J.L."/>
            <person name="Kohchi T."/>
            <person name="Yamato K.T."/>
            <person name="Jenkins J."/>
            <person name="Shu S."/>
            <person name="Ishizaki K."/>
            <person name="Yamaoka S."/>
            <person name="Nishihama R."/>
            <person name="Nakamura Y."/>
            <person name="Berger F."/>
            <person name="Adam C."/>
            <person name="Aki S.S."/>
            <person name="Althoff F."/>
            <person name="Araki T."/>
            <person name="Arteaga-Vazquez M.A."/>
            <person name="Balasubrmanian S."/>
            <person name="Barry K."/>
            <person name="Bauer D."/>
            <person name="Boehm C.R."/>
            <person name="Briginshaw L."/>
            <person name="Caballero-Perez J."/>
            <person name="Catarino B."/>
            <person name="Chen F."/>
            <person name="Chiyoda S."/>
            <person name="Chovatia M."/>
            <person name="Davies K.M."/>
            <person name="Delmans M."/>
            <person name="Demura T."/>
            <person name="Dierschke T."/>
            <person name="Dolan L."/>
            <person name="Dorantes-Acosta A.E."/>
            <person name="Eklund D.M."/>
            <person name="Florent S.N."/>
            <person name="Flores-Sandoval E."/>
            <person name="Fujiyama A."/>
            <person name="Fukuzawa H."/>
            <person name="Galik B."/>
            <person name="Grimanelli D."/>
            <person name="Grimwood J."/>
            <person name="Grossniklaus U."/>
            <person name="Hamada T."/>
            <person name="Haseloff J."/>
            <person name="Hetherington A.J."/>
            <person name="Higo A."/>
            <person name="Hirakawa Y."/>
            <person name="Hundley H.N."/>
            <person name="Ikeda Y."/>
            <person name="Inoue K."/>
            <person name="Inoue S.I."/>
            <person name="Ishida S."/>
            <person name="Jia Q."/>
            <person name="Kakita M."/>
            <person name="Kanazawa T."/>
            <person name="Kawai Y."/>
            <person name="Kawashima T."/>
            <person name="Kennedy M."/>
            <person name="Kinose K."/>
            <person name="Kinoshita T."/>
            <person name="Kohara Y."/>
            <person name="Koide E."/>
            <person name="Komatsu K."/>
            <person name="Kopischke S."/>
            <person name="Kubo M."/>
            <person name="Kyozuka J."/>
            <person name="Lagercrantz U."/>
            <person name="Lin S.S."/>
            <person name="Lindquist E."/>
            <person name="Lipzen A.M."/>
            <person name="Lu C.W."/>
            <person name="De Luna E."/>
            <person name="Martienssen R.A."/>
            <person name="Minamino N."/>
            <person name="Mizutani M."/>
            <person name="Mizutani M."/>
            <person name="Mochizuki N."/>
            <person name="Monte I."/>
            <person name="Mosher R."/>
            <person name="Nagasaki H."/>
            <person name="Nakagami H."/>
            <person name="Naramoto S."/>
            <person name="Nishitani K."/>
            <person name="Ohtani M."/>
            <person name="Okamoto T."/>
            <person name="Okumura M."/>
            <person name="Phillips J."/>
            <person name="Pollak B."/>
            <person name="Reinders A."/>
            <person name="Rovekamp M."/>
            <person name="Sano R."/>
            <person name="Sawa S."/>
            <person name="Schmid M.W."/>
            <person name="Shirakawa M."/>
            <person name="Solano R."/>
            <person name="Spunde A."/>
            <person name="Suetsugu N."/>
            <person name="Sugano S."/>
            <person name="Sugiyama A."/>
            <person name="Sun R."/>
            <person name="Suzuki Y."/>
            <person name="Takenaka M."/>
            <person name="Takezawa D."/>
            <person name="Tomogane H."/>
            <person name="Tsuzuki M."/>
            <person name="Ueda T."/>
            <person name="Umeda M."/>
            <person name="Ward J.M."/>
            <person name="Watanabe Y."/>
            <person name="Yazaki K."/>
            <person name="Yokoyama R."/>
            <person name="Yoshitake Y."/>
            <person name="Yotsui I."/>
            <person name="Zachgo S."/>
            <person name="Schmutz J."/>
        </authorList>
    </citation>
    <scope>NUCLEOTIDE SEQUENCE [LARGE SCALE GENOMIC DNA]</scope>
    <source>
        <strain evidence="2">Tak-1</strain>
    </source>
</reference>
<protein>
    <submittedName>
        <fullName evidence="1">Uncharacterized protein</fullName>
    </submittedName>
</protein>
<accession>A0A2R6XJ45</accession>
<dbReference type="Gramene" id="Mp8g02950.1">
    <property type="protein sequence ID" value="Mp8g02950.1.cds1"/>
    <property type="gene ID" value="Mp8g02950"/>
</dbReference>
<dbReference type="Proteomes" id="UP000244005">
    <property type="component" value="Unassembled WGS sequence"/>
</dbReference>